<evidence type="ECO:0000313" key="3">
    <source>
        <dbReference type="Proteomes" id="UP000583929"/>
    </source>
</evidence>
<dbReference type="EMBL" id="JAATIQ010000042">
    <property type="protein sequence ID" value="KAF4394904.1"/>
    <property type="molecule type" value="Genomic_DNA"/>
</dbReference>
<comment type="caution">
    <text evidence="2">The sequence shown here is derived from an EMBL/GenBank/DDBJ whole genome shotgun (WGS) entry which is preliminary data.</text>
</comment>
<protein>
    <recommendedName>
        <fullName evidence="1">Reverse transcriptase zinc-binding domain-containing protein</fullName>
    </recommendedName>
</protein>
<gene>
    <name evidence="2" type="ORF">G4B88_002781</name>
</gene>
<proteinExistence type="predicted"/>
<evidence type="ECO:0000259" key="1">
    <source>
        <dbReference type="Pfam" id="PF13966"/>
    </source>
</evidence>
<dbReference type="Pfam" id="PF13966">
    <property type="entry name" value="zf-RVT"/>
    <property type="match status" value="1"/>
</dbReference>
<dbReference type="Proteomes" id="UP000583929">
    <property type="component" value="Unassembled WGS sequence"/>
</dbReference>
<keyword evidence="3" id="KW-1185">Reference proteome</keyword>
<organism evidence="2 3">
    <name type="scientific">Cannabis sativa</name>
    <name type="common">Hemp</name>
    <name type="synonym">Marijuana</name>
    <dbReference type="NCBI Taxonomy" id="3483"/>
    <lineage>
        <taxon>Eukaryota</taxon>
        <taxon>Viridiplantae</taxon>
        <taxon>Streptophyta</taxon>
        <taxon>Embryophyta</taxon>
        <taxon>Tracheophyta</taxon>
        <taxon>Spermatophyta</taxon>
        <taxon>Magnoliopsida</taxon>
        <taxon>eudicotyledons</taxon>
        <taxon>Gunneridae</taxon>
        <taxon>Pentapetalae</taxon>
        <taxon>rosids</taxon>
        <taxon>fabids</taxon>
        <taxon>Rosales</taxon>
        <taxon>Cannabaceae</taxon>
        <taxon>Cannabis</taxon>
    </lineage>
</organism>
<dbReference type="InterPro" id="IPR026960">
    <property type="entry name" value="RVT-Znf"/>
</dbReference>
<reference evidence="2 3" key="1">
    <citation type="journal article" date="2020" name="bioRxiv">
        <title>Sequence and annotation of 42 cannabis genomes reveals extensive copy number variation in cannabinoid synthesis and pathogen resistance genes.</title>
        <authorList>
            <person name="Mckernan K.J."/>
            <person name="Helbert Y."/>
            <person name="Kane L.T."/>
            <person name="Ebling H."/>
            <person name="Zhang L."/>
            <person name="Liu B."/>
            <person name="Eaton Z."/>
            <person name="Mclaughlin S."/>
            <person name="Kingan S."/>
            <person name="Baybayan P."/>
            <person name="Concepcion G."/>
            <person name="Jordan M."/>
            <person name="Riva A."/>
            <person name="Barbazuk W."/>
            <person name="Harkins T."/>
        </authorList>
    </citation>
    <scope>NUCLEOTIDE SEQUENCE [LARGE SCALE GENOMIC DNA]</scope>
    <source>
        <strain evidence="3">cv. Jamaican Lion 4</strain>
        <tissue evidence="2">Leaf</tissue>
    </source>
</reference>
<accession>A0A7J6HI10</accession>
<evidence type="ECO:0000313" key="2">
    <source>
        <dbReference type="EMBL" id="KAF4394904.1"/>
    </source>
</evidence>
<dbReference type="AlphaFoldDB" id="A0A7J6HI10"/>
<feature type="non-terminal residue" evidence="2">
    <location>
        <position position="182"/>
    </location>
</feature>
<sequence length="182" mass="21293">GRSPNYIWRSIIWGRSLLKKRIRKRVGTRDSILFPKAHSWLWHFTSDGSYSVKSGYVVASTLICLLNLLPKIFWRMHLLKKILNFVWRGFHEILPTNVGLKKRNIIDHSNCPLCGYNSDTNSHAIFLWKLLKFKLLNSLSIEVSFQQIIIKASEVLSQTEFEVFLVAAWYIWGERNKVVHGH</sequence>
<feature type="domain" description="Reverse transcriptase zinc-binding" evidence="1">
    <location>
        <begin position="50"/>
        <end position="126"/>
    </location>
</feature>
<name>A0A7J6HI10_CANSA</name>